<evidence type="ECO:0000313" key="1">
    <source>
        <dbReference type="EMBL" id="MBO8467337.1"/>
    </source>
</evidence>
<organism evidence="1 2">
    <name type="scientific">Candidatus Cryptobacteroides faecipullorum</name>
    <dbReference type="NCBI Taxonomy" id="2840764"/>
    <lineage>
        <taxon>Bacteria</taxon>
        <taxon>Pseudomonadati</taxon>
        <taxon>Bacteroidota</taxon>
        <taxon>Bacteroidia</taxon>
        <taxon>Bacteroidales</taxon>
        <taxon>Candidatus Cryptobacteroides</taxon>
    </lineage>
</organism>
<reference evidence="1" key="2">
    <citation type="journal article" date="2021" name="PeerJ">
        <title>Extensive microbial diversity within the chicken gut microbiome revealed by metagenomics and culture.</title>
        <authorList>
            <person name="Gilroy R."/>
            <person name="Ravi A."/>
            <person name="Getino M."/>
            <person name="Pursley I."/>
            <person name="Horton D.L."/>
            <person name="Alikhan N.F."/>
            <person name="Baker D."/>
            <person name="Gharbi K."/>
            <person name="Hall N."/>
            <person name="Watson M."/>
            <person name="Adriaenssens E.M."/>
            <person name="Foster-Nyarko E."/>
            <person name="Jarju S."/>
            <person name="Secka A."/>
            <person name="Antonio M."/>
            <person name="Oren A."/>
            <person name="Chaudhuri R.R."/>
            <person name="La Ragione R."/>
            <person name="Hildebrand F."/>
            <person name="Pallen M.J."/>
        </authorList>
    </citation>
    <scope>NUCLEOTIDE SEQUENCE</scope>
    <source>
        <strain evidence="1">B1-15692</strain>
    </source>
</reference>
<protein>
    <submittedName>
        <fullName evidence="1">Uncharacterized protein</fullName>
    </submittedName>
</protein>
<name>A0A9D9I7S6_9BACT</name>
<comment type="caution">
    <text evidence="1">The sequence shown here is derived from an EMBL/GenBank/DDBJ whole genome shotgun (WGS) entry which is preliminary data.</text>
</comment>
<gene>
    <name evidence="1" type="ORF">IAB99_06200</name>
</gene>
<proteinExistence type="predicted"/>
<sequence length="683" mass="76375">MTDYTLYLAATTTEETYYGEILTVNFSTSDFEEDVTLVDTYYDGFSIHVKMPESVKQAGNVLRYTYGNLVMYNTNKSGWMATSDASMLEANGGQYMEDSQTITYNDENAYYVDEFGEEVVLHDPIVPGEPVVFFAGEFGWGESMYGWGEGWYAARFDEAAYQDALWGGTGEVNEDDFWSGYFYKTKFTVREPEVLDATVDVDCSNVQAVTGTIKFTPDDEVLQYCVVVTDETSYQMVLDYLDGNKDYLQWFTTSYYASFMLGMRTFQGNTEIDLTDYLYLQEQSHYHVLVTAMGDEEGMTQSFRHVEFDTTEKTMEAPVVTVTAVENTDKPFEVSFNVKNTGNVEVASATYAANYERDWAAALQYMTYADITASGNPLSDADVAQINSEEGLTLTFSTIDGMTTRLAILAYNVEQTPNDLNAESCPAIADNTSPDQPDAERVDSELFSELEGEWTMTANTSSYDYYEGGYVDNGPQSVKVTVYNGIHDYPETLPSEVYGYYTGMSKEEVDALYDEFKMEAEAFNAKVRGQNRLLCLGFGYEAANSYSGPVFSVTTPYELFCNSEYSSYDVASLFYDFGPKWYLQVAKDGSVSAPFNSSRMYPLQAWTDNVYYLAGFGDAGFVSVAADNSDLAFPVEVSSDRNTVTVSPYVVEGQNLYPNAIYINYGYGYLGGNRISSALTLTK</sequence>
<dbReference type="AlphaFoldDB" id="A0A9D9I7S6"/>
<dbReference type="EMBL" id="JADIMH010000034">
    <property type="protein sequence ID" value="MBO8467337.1"/>
    <property type="molecule type" value="Genomic_DNA"/>
</dbReference>
<evidence type="ECO:0000313" key="2">
    <source>
        <dbReference type="Proteomes" id="UP000823660"/>
    </source>
</evidence>
<dbReference type="Proteomes" id="UP000823660">
    <property type="component" value="Unassembled WGS sequence"/>
</dbReference>
<reference evidence="1" key="1">
    <citation type="submission" date="2020-10" db="EMBL/GenBank/DDBJ databases">
        <authorList>
            <person name="Gilroy R."/>
        </authorList>
    </citation>
    <scope>NUCLEOTIDE SEQUENCE</scope>
    <source>
        <strain evidence="1">B1-15692</strain>
    </source>
</reference>
<accession>A0A9D9I7S6</accession>
<feature type="non-terminal residue" evidence="1">
    <location>
        <position position="683"/>
    </location>
</feature>